<dbReference type="OrthoDB" id="5431013at2759"/>
<comment type="caution">
    <text evidence="2">The sequence shown here is derived from an EMBL/GenBank/DDBJ whole genome shotgun (WGS) entry which is preliminary data.</text>
</comment>
<reference evidence="2" key="2">
    <citation type="journal article" date="2023" name="IMA Fungus">
        <title>Comparative genomic study of the Penicillium genus elucidates a diverse pangenome and 15 lateral gene transfer events.</title>
        <authorList>
            <person name="Petersen C."/>
            <person name="Sorensen T."/>
            <person name="Nielsen M.R."/>
            <person name="Sondergaard T.E."/>
            <person name="Sorensen J.L."/>
            <person name="Fitzpatrick D.A."/>
            <person name="Frisvad J.C."/>
            <person name="Nielsen K.L."/>
        </authorList>
    </citation>
    <scope>NUCLEOTIDE SEQUENCE</scope>
    <source>
        <strain evidence="2">IBT 29864</strain>
    </source>
</reference>
<name>A0A9W9V4Y0_9EURO</name>
<dbReference type="AlphaFoldDB" id="A0A9W9V4Y0"/>
<dbReference type="EMBL" id="JAPZBS010000007">
    <property type="protein sequence ID" value="KAJ5369098.1"/>
    <property type="molecule type" value="Genomic_DNA"/>
</dbReference>
<sequence>MEAVGAASAILAIATAGVQCSVKLVTFAGQVKTAAEQITMVAEEVSLNASILQQLGELAKENVENEPPASDDNGNNTANNTVESVHDTKTTVSKQSIFNATGLETVTNLAKKCEEIFELLNQSLRKASKQLHANSGTSGKVKLSRTEMFKWPFLAPGMDTMRSELRNVKGTLMLMLQVATLAYSRRMMEEEDQELLVRSIVAAQKAQLGSPGKETSEAFNVRIPRQPSPSPSQIFASSPSRIFSIHLISPRASITNHQIHITYDARIIKLPDSTIESKLQEWKVSLNTTVMDQLAALNTNEYEALDATRNSSDRTMLQEETLEWIQFGDYHTLIQGIEYLKARTLTMIMSGVPQPTSRFQEEKKQGEEETRTTWIKVWWNSSGQCFNDR</sequence>
<proteinExistence type="predicted"/>
<evidence type="ECO:0000313" key="3">
    <source>
        <dbReference type="Proteomes" id="UP001147782"/>
    </source>
</evidence>
<evidence type="ECO:0000256" key="1">
    <source>
        <dbReference type="SAM" id="MobiDB-lite"/>
    </source>
</evidence>
<dbReference type="InterPro" id="IPR039327">
    <property type="entry name" value="CON7-like"/>
</dbReference>
<gene>
    <name evidence="2" type="ORF">N7496_008858</name>
</gene>
<reference evidence="2" key="1">
    <citation type="submission" date="2022-11" db="EMBL/GenBank/DDBJ databases">
        <authorList>
            <person name="Petersen C."/>
        </authorList>
    </citation>
    <scope>NUCLEOTIDE SEQUENCE</scope>
    <source>
        <strain evidence="2">IBT 29864</strain>
    </source>
</reference>
<dbReference type="PANTHER" id="PTHR36167">
    <property type="entry name" value="C2H2 FINGER DOMAIN TRANSCRIPTION FACTOR (EUROFUNG)-RELATED"/>
    <property type="match status" value="1"/>
</dbReference>
<evidence type="ECO:0000313" key="2">
    <source>
        <dbReference type="EMBL" id="KAJ5369098.1"/>
    </source>
</evidence>
<dbReference type="Proteomes" id="UP001147782">
    <property type="component" value="Unassembled WGS sequence"/>
</dbReference>
<protein>
    <submittedName>
        <fullName evidence="2">Glucose-methanol-choline oxidoreductase N-terminal</fullName>
    </submittedName>
</protein>
<feature type="region of interest" description="Disordered" evidence="1">
    <location>
        <begin position="62"/>
        <end position="88"/>
    </location>
</feature>
<dbReference type="GO" id="GO:0006355">
    <property type="term" value="P:regulation of DNA-templated transcription"/>
    <property type="evidence" value="ECO:0007669"/>
    <property type="project" value="InterPro"/>
</dbReference>
<dbReference type="GeneID" id="81440956"/>
<dbReference type="RefSeq" id="XP_056553840.1">
    <property type="nucleotide sequence ID" value="XM_056701777.1"/>
</dbReference>
<accession>A0A9W9V4Y0</accession>
<dbReference type="PANTHER" id="PTHR36167:SF4">
    <property type="entry name" value="FUNGAL N-TERMINAL DOMAIN-CONTAINING PROTEIN"/>
    <property type="match status" value="1"/>
</dbReference>
<organism evidence="2 3">
    <name type="scientific">Penicillium cataractarum</name>
    <dbReference type="NCBI Taxonomy" id="2100454"/>
    <lineage>
        <taxon>Eukaryota</taxon>
        <taxon>Fungi</taxon>
        <taxon>Dikarya</taxon>
        <taxon>Ascomycota</taxon>
        <taxon>Pezizomycotina</taxon>
        <taxon>Eurotiomycetes</taxon>
        <taxon>Eurotiomycetidae</taxon>
        <taxon>Eurotiales</taxon>
        <taxon>Aspergillaceae</taxon>
        <taxon>Penicillium</taxon>
    </lineage>
</organism>
<keyword evidence="3" id="KW-1185">Reference proteome</keyword>
<feature type="compositionally biased region" description="Polar residues" evidence="1">
    <location>
        <begin position="72"/>
        <end position="83"/>
    </location>
</feature>